<dbReference type="Gene3D" id="2.160.20.80">
    <property type="entry name" value="E3 ubiquitin-protein ligase SopA"/>
    <property type="match status" value="1"/>
</dbReference>
<sequence length="316" mass="33889">MLPRWPRVLPSGSCYGQRAAARVEAIKTGLGIGAGTTGIFALPLAVRRQQHNESDATEKNVTELYTKAADQLGSDEARSGWPGCTRSSGWPTTTPASARASSTSSAPTCGCPTPRRGHPASRRGRRDAIEGASAPGAGAGSPARGPAHPRRASPAQGTPNDLDLTNAHLINFTLESCRVRTTSFSGVTFTGGARFDGATFDGATFDGRAPVQRRHRAGSRRPTPAPLPGALLAMTPHTLRFPESDRDRTRHAHIACVAAQHKAGKLLTRAEWERSQRPQSAHSGTSWRRFSLWMRRWPASGDPDSVPARKSRSRPR</sequence>
<organism evidence="2 3">
    <name type="scientific">Amycolatopsis australiensis</name>
    <dbReference type="NCBI Taxonomy" id="546364"/>
    <lineage>
        <taxon>Bacteria</taxon>
        <taxon>Bacillati</taxon>
        <taxon>Actinomycetota</taxon>
        <taxon>Actinomycetes</taxon>
        <taxon>Pseudonocardiales</taxon>
        <taxon>Pseudonocardiaceae</taxon>
        <taxon>Amycolatopsis</taxon>
    </lineage>
</organism>
<feature type="compositionally biased region" description="Basic residues" evidence="1">
    <location>
        <begin position="115"/>
        <end position="125"/>
    </location>
</feature>
<evidence type="ECO:0000256" key="1">
    <source>
        <dbReference type="SAM" id="MobiDB-lite"/>
    </source>
</evidence>
<proteinExistence type="predicted"/>
<evidence type="ECO:0008006" key="4">
    <source>
        <dbReference type="Google" id="ProtNLM"/>
    </source>
</evidence>
<dbReference type="SUPFAM" id="SSF141571">
    <property type="entry name" value="Pentapeptide repeat-like"/>
    <property type="match status" value="1"/>
</dbReference>
<feature type="region of interest" description="Disordered" evidence="1">
    <location>
        <begin position="297"/>
        <end position="316"/>
    </location>
</feature>
<name>A0A1K1SRV6_9PSEU</name>
<gene>
    <name evidence="2" type="ORF">SAMN04489730_6432</name>
</gene>
<evidence type="ECO:0000313" key="3">
    <source>
        <dbReference type="Proteomes" id="UP000182740"/>
    </source>
</evidence>
<feature type="compositionally biased region" description="Low complexity" evidence="1">
    <location>
        <begin position="131"/>
        <end position="146"/>
    </location>
</feature>
<feature type="compositionally biased region" description="Low complexity" evidence="1">
    <location>
        <begin position="91"/>
        <end position="108"/>
    </location>
</feature>
<evidence type="ECO:0000313" key="2">
    <source>
        <dbReference type="EMBL" id="SFW86605.1"/>
    </source>
</evidence>
<dbReference type="Proteomes" id="UP000182740">
    <property type="component" value="Unassembled WGS sequence"/>
</dbReference>
<protein>
    <recommendedName>
        <fullName evidence="4">Pentapeptide repeat-containing protein</fullName>
    </recommendedName>
</protein>
<dbReference type="STRING" id="546364.SAMN04489730_6432"/>
<dbReference type="EMBL" id="FPJG01000006">
    <property type="protein sequence ID" value="SFW86605.1"/>
    <property type="molecule type" value="Genomic_DNA"/>
</dbReference>
<dbReference type="AlphaFoldDB" id="A0A1K1SRV6"/>
<feature type="region of interest" description="Disordered" evidence="1">
    <location>
        <begin position="71"/>
        <end position="162"/>
    </location>
</feature>
<accession>A0A1K1SRV6</accession>
<reference evidence="3" key="1">
    <citation type="submission" date="2016-11" db="EMBL/GenBank/DDBJ databases">
        <authorList>
            <person name="Varghese N."/>
            <person name="Submissions S."/>
        </authorList>
    </citation>
    <scope>NUCLEOTIDE SEQUENCE [LARGE SCALE GENOMIC DNA]</scope>
    <source>
        <strain evidence="3">DSM 44671</strain>
    </source>
</reference>
<keyword evidence="3" id="KW-1185">Reference proteome</keyword>